<gene>
    <name evidence="1" type="ORF">TM448A00111_0091</name>
    <name evidence="2" type="ORF">TM448B01464_0010</name>
</gene>
<dbReference type="AlphaFoldDB" id="A0A6H1ZAN0"/>
<dbReference type="EMBL" id="MT144763">
    <property type="protein sequence ID" value="QJH99005.1"/>
    <property type="molecule type" value="Genomic_DNA"/>
</dbReference>
<reference evidence="1" key="1">
    <citation type="submission" date="2020-03" db="EMBL/GenBank/DDBJ databases">
        <title>The deep terrestrial virosphere.</title>
        <authorList>
            <person name="Holmfeldt K."/>
            <person name="Nilsson E."/>
            <person name="Simone D."/>
            <person name="Lopez-Fernandez M."/>
            <person name="Wu X."/>
            <person name="de Brujin I."/>
            <person name="Lundin D."/>
            <person name="Andersson A."/>
            <person name="Bertilsson S."/>
            <person name="Dopson M."/>
        </authorList>
    </citation>
    <scope>NUCLEOTIDE SEQUENCE</scope>
    <source>
        <strain evidence="1">TM448A00111</strain>
        <strain evidence="2">TM448B01464</strain>
    </source>
</reference>
<accession>A0A6H1ZAN0</accession>
<proteinExistence type="predicted"/>
<evidence type="ECO:0000313" key="2">
    <source>
        <dbReference type="EMBL" id="QJH99005.1"/>
    </source>
</evidence>
<organism evidence="1">
    <name type="scientific">viral metagenome</name>
    <dbReference type="NCBI Taxonomy" id="1070528"/>
    <lineage>
        <taxon>unclassified sequences</taxon>
        <taxon>metagenomes</taxon>
        <taxon>organismal metagenomes</taxon>
    </lineage>
</organism>
<name>A0A6H1ZAN0_9ZZZZ</name>
<sequence>MNTQVVEPIGILRSHRKEYFLLGGPLSPDWEGVGERRFLVVPQDEDAEIAGRRFIYPCPREIVVTDYLIEYSPVAAVLCERPVEEP</sequence>
<evidence type="ECO:0000313" key="1">
    <source>
        <dbReference type="EMBL" id="QJA44588.1"/>
    </source>
</evidence>
<dbReference type="EMBL" id="MT143977">
    <property type="protein sequence ID" value="QJA44588.1"/>
    <property type="molecule type" value="Genomic_DNA"/>
</dbReference>
<protein>
    <submittedName>
        <fullName evidence="1">Uncharacterized protein</fullName>
    </submittedName>
</protein>